<name>A0A2H0B649_9BACT</name>
<dbReference type="EMBL" id="PCSR01000065">
    <property type="protein sequence ID" value="PIP53116.1"/>
    <property type="molecule type" value="Genomic_DNA"/>
</dbReference>
<dbReference type="AlphaFoldDB" id="A0A2H0B649"/>
<organism evidence="2 3">
    <name type="scientific">Candidatus Beckwithbacteria bacterium CG23_combo_of_CG06-09_8_20_14_all_34_8</name>
    <dbReference type="NCBI Taxonomy" id="1974497"/>
    <lineage>
        <taxon>Bacteria</taxon>
        <taxon>Candidatus Beckwithiibacteriota</taxon>
    </lineage>
</organism>
<feature type="transmembrane region" description="Helical" evidence="1">
    <location>
        <begin position="75"/>
        <end position="92"/>
    </location>
</feature>
<feature type="transmembrane region" description="Helical" evidence="1">
    <location>
        <begin position="37"/>
        <end position="54"/>
    </location>
</feature>
<keyword evidence="1" id="KW-0812">Transmembrane</keyword>
<dbReference type="Proteomes" id="UP000229459">
    <property type="component" value="Unassembled WGS sequence"/>
</dbReference>
<keyword evidence="1" id="KW-0472">Membrane</keyword>
<evidence type="ECO:0000313" key="2">
    <source>
        <dbReference type="EMBL" id="PIP53116.1"/>
    </source>
</evidence>
<sequence length="129" mass="14924">MIPKNILAWVLWAFSVTTKYASVILAPIMIFRKRLDIFTWGGIALLAILLTRPGQLHSWYLHWGMVLLLLSKKSWAVSLSLLLTIGGLLRYAPYTWFGDWNAPVPTYRWLILLMPLLLLLSKKVRNIFN</sequence>
<feature type="transmembrane region" description="Helical" evidence="1">
    <location>
        <begin position="104"/>
        <end position="121"/>
    </location>
</feature>
<comment type="caution">
    <text evidence="2">The sequence shown here is derived from an EMBL/GenBank/DDBJ whole genome shotgun (WGS) entry which is preliminary data.</text>
</comment>
<reference evidence="2 3" key="1">
    <citation type="submission" date="2017-09" db="EMBL/GenBank/DDBJ databases">
        <title>Depth-based differentiation of microbial function through sediment-hosted aquifers and enrichment of novel symbionts in the deep terrestrial subsurface.</title>
        <authorList>
            <person name="Probst A.J."/>
            <person name="Ladd B."/>
            <person name="Jarett J.K."/>
            <person name="Geller-Mcgrath D.E."/>
            <person name="Sieber C.M."/>
            <person name="Emerson J.B."/>
            <person name="Anantharaman K."/>
            <person name="Thomas B.C."/>
            <person name="Malmstrom R."/>
            <person name="Stieglmeier M."/>
            <person name="Klingl A."/>
            <person name="Woyke T."/>
            <person name="Ryan C.M."/>
            <person name="Banfield J.F."/>
        </authorList>
    </citation>
    <scope>NUCLEOTIDE SEQUENCE [LARGE SCALE GENOMIC DNA]</scope>
    <source>
        <strain evidence="2">CG23_combo_of_CG06-09_8_20_14_all_34_8</strain>
    </source>
</reference>
<protein>
    <submittedName>
        <fullName evidence="2">Uncharacterized protein</fullName>
    </submittedName>
</protein>
<keyword evidence="1" id="KW-1133">Transmembrane helix</keyword>
<accession>A0A2H0B649</accession>
<evidence type="ECO:0000256" key="1">
    <source>
        <dbReference type="SAM" id="Phobius"/>
    </source>
</evidence>
<proteinExistence type="predicted"/>
<evidence type="ECO:0000313" key="3">
    <source>
        <dbReference type="Proteomes" id="UP000229459"/>
    </source>
</evidence>
<gene>
    <name evidence="2" type="ORF">COX08_02715</name>
</gene>